<evidence type="ECO:0000313" key="2">
    <source>
        <dbReference type="Proteomes" id="UP001470230"/>
    </source>
</evidence>
<comment type="caution">
    <text evidence="1">The sequence shown here is derived from an EMBL/GenBank/DDBJ whole genome shotgun (WGS) entry which is preliminary data.</text>
</comment>
<organism evidence="1 2">
    <name type="scientific">Tritrichomonas musculus</name>
    <dbReference type="NCBI Taxonomy" id="1915356"/>
    <lineage>
        <taxon>Eukaryota</taxon>
        <taxon>Metamonada</taxon>
        <taxon>Parabasalia</taxon>
        <taxon>Tritrichomonadida</taxon>
        <taxon>Tritrichomonadidae</taxon>
        <taxon>Tritrichomonas</taxon>
    </lineage>
</organism>
<name>A0ABR2H8J7_9EUKA</name>
<evidence type="ECO:0000313" key="1">
    <source>
        <dbReference type="EMBL" id="KAK8842535.1"/>
    </source>
</evidence>
<evidence type="ECO:0008006" key="3">
    <source>
        <dbReference type="Google" id="ProtNLM"/>
    </source>
</evidence>
<protein>
    <recommendedName>
        <fullName evidence="3">HECT domain-containing protein</fullName>
    </recommendedName>
</protein>
<keyword evidence="2" id="KW-1185">Reference proteome</keyword>
<proteinExistence type="predicted"/>
<dbReference type="Proteomes" id="UP001470230">
    <property type="component" value="Unassembled WGS sequence"/>
</dbReference>
<gene>
    <name evidence="1" type="ORF">M9Y10_025391</name>
</gene>
<reference evidence="1 2" key="1">
    <citation type="submission" date="2024-04" db="EMBL/GenBank/DDBJ databases">
        <title>Tritrichomonas musculus Genome.</title>
        <authorList>
            <person name="Alves-Ferreira E."/>
            <person name="Grigg M."/>
            <person name="Lorenzi H."/>
            <person name="Galac M."/>
        </authorList>
    </citation>
    <scope>NUCLEOTIDE SEQUENCE [LARGE SCALE GENOMIC DNA]</scope>
    <source>
        <strain evidence="1 2">EAF2021</strain>
    </source>
</reference>
<dbReference type="EMBL" id="JAPFFF010000037">
    <property type="protein sequence ID" value="KAK8842535.1"/>
    <property type="molecule type" value="Genomic_DNA"/>
</dbReference>
<accession>A0ABR2H8J7</accession>
<sequence length="2003" mass="234794">MSYQDENLSFLSEITVEKIDELCRNDKLDIATQEFIIKLINYFSYFLQRFCELPPIDESALDKFINTVLFKFIKLILPFQDVDIYTQSLLNIGSICYFFIKKKKELCFFPILKDLISQYKSFIPKDHSKFNKIELFLQHYKENSVLFYAPKNSNTDQITKEEVSQEVSVQIRPNKKIYAINSTFTNALYMSGIFIEIRKYISDISFFDDNQSSNDCFAKSQFILSFLDACFPFMSNEYINYFTSDLKNRFQNLDINFSLSTSIFSNKFNCRNALNFSRTLRIIADLSDENSNFFNELYFTTINNLIKSNDEEIYNSAISELKNIPHLPFHTNSFIQILKNSFLNDLIYSIKERDNQVIIMISNILNSKEMLPPSNELFEKCSGNNLFYSCFFPYIQNFFNDSSIDELFDHENHNEQNIQNVSVCESTGKLIVRLLDSEKYNKSTKLNLIFRSLFNLLLNKQLTDDVFIQFSKKEDFKEAIFQALSSIMTDNSGIDSSQFDLFLICNILTNLNSTLNFSDKSKHNQFPFELISQRLVYELDSILIPQYFSKYNFLPISDVELFWDLSAHSPLFYKLIQPNCDEIKEILISSNEFSIGLSFCLFTIFEKRKDIKYLIKAAIIAYSLNDSLATCPTTNEPDSDDIKDDFLLKLIQKIKSSFNNILKDANFFEYLINIIENSDDNYIDQFTQFLSEVEFTTNIDQKADFSKIFTANDLSMLDSFSDDKAAILITLLMITNNDKIDEYVNNSVIEKLFDSYSVFAKTVISKFISTKKTKNYSIDIDEQIQAAFFESSQLGNYGICKSLINLANITLDNDFIYYSVPEIIEMIFKVKIPIQDTIWNFLSLLQSCQTYQQYETSFLCLLDREPQSEDLSPVLFNIIISEQLPSCLRNDNIIHNLMKRIAENPIKFLNYISSMNRIEHTEFHPQTDNLFLHVLAQFNDFIFDLINYKFNSNIAEQKEQQLYCQQLAYLLANLRFTSISKIPSKEFSISQLEDLYCYIPYSLLKHFRITYVKNNKMIESTFIPLNAEKSISYSLSKIMVKNIIINYPKVLFIQIDQLSDKTSEINIDDILDISNYSTKDIRFIYKLSSVVSEKNNVYIYDPNHLNNKLKKEPGYICYTPNKSYFTNNILEPIKFVVYQQESQNDDFCLWNSLISNSKSQKIKISGNRYLTSVVYDMGCAFMEVLNNPHIDWRSFQKNCPNFIDIAISLIQRLHIRPLFDTFCDDTEFSEYLFTKRFNILYDPAFTGTFSNEIIRASNVFPNRGLLICILCDDVMNFNTNIYFKILDNVTFDIDCQIYAISQMSSMYKELYFTLYFKKFIKSPELTKEKLQDLLDSNKELLTSIFFISDLSLIDLLGESVSVDILREGVEYAQPSFLSEVLKRSPDDSELPEKIRLLSQKLCNNSQYQSLVLQKIQDQKENEKLLTINSITNLLHSTNLDFINVIIKQMFAQYPPETAMKYHIPETIVNLLSITKRFEDYYPIVDFYRKSFFGNQEITSLFVNFLFSQRPSSIKDYDKMADLTLRLPQIHIAQFIEAMKINLPMNQRGIYQVMVNYSSSDVEKIYELFFKICGKCRFLKLFYRYRIQFDILLQACYSLLANKDDLIKLFEPLIFENMDTSYIVFLLSFMQPYPKLFAFYYEKLISYKCVKETYAFTFFAHYVNKLVMAYYDRNVFYTSDDHVDCLITDILRITNDFIETNIMRTDWNPRVEQTVNYTDCILSFTVSLDTIKILQHDSRLELFRFWRNIAFTIPDFILNLTSVIQCVPINLYNFLQDETERLALSILTCELYRECMGDRQIVPYENSTGYHIANSFLNSQFLSILSCKYLSYQIIEPYLHLLKGLLMLNSFNPLKQLIVATLYENVFIYNLFTKLTISNKILTLEDDGNGGTVVTNNEFIGLKDFFLLLIDSTQIPTNPGFTIIDPSKIVFAIRTLKKEDEMFNYRVLLFYFTIQKLPEKNRKDIVHQTYDFICDLASESDDENNAIHHLLDLYLENCEVYEDE</sequence>